<evidence type="ECO:0000256" key="4">
    <source>
        <dbReference type="ARBA" id="ARBA00023242"/>
    </source>
</evidence>
<evidence type="ECO:0000313" key="8">
    <source>
        <dbReference type="EMBL" id="JAP81277.1"/>
    </source>
</evidence>
<dbReference type="PANTHER" id="PTHR13522:SF3">
    <property type="entry name" value="U6 SNRNA PHOSPHODIESTERASE 1"/>
    <property type="match status" value="1"/>
</dbReference>
<comment type="subcellular location">
    <subcellularLocation>
        <location evidence="6">Nucleus</location>
    </subcellularLocation>
</comment>
<keyword evidence="3" id="KW-0456">Lyase</keyword>
<evidence type="ECO:0000256" key="6">
    <source>
        <dbReference type="HAMAP-Rule" id="MF_03040"/>
    </source>
</evidence>
<dbReference type="GO" id="GO:0016829">
    <property type="term" value="F:lyase activity"/>
    <property type="evidence" value="ECO:0007669"/>
    <property type="project" value="UniProtKB-KW"/>
</dbReference>
<feature type="active site" description="Proton donor/acceptor" evidence="6">
    <location>
        <position position="128"/>
    </location>
</feature>
<comment type="similarity">
    <text evidence="6">Belongs to the 2H phosphoesterase superfamily. USB1 family.</text>
</comment>
<dbReference type="GO" id="GO:0034477">
    <property type="term" value="P:U6 snRNA 3'-end processing"/>
    <property type="evidence" value="ECO:0007669"/>
    <property type="project" value="UniProtKB-UniRule"/>
</dbReference>
<comment type="function">
    <text evidence="6">Phosphodiesterase responsible for the U6 snRNA 3' end processing. Acts as an exoribonuclease (RNase) responsible for trimming the poly(U) tract of the last nucleotides in the pre-U6 snRNA molecule, leading to the formation of mature U6 snRNA.</text>
</comment>
<feature type="active site" description="Proton donor/acceptor" evidence="6">
    <location>
        <position position="216"/>
    </location>
</feature>
<dbReference type="AlphaFoldDB" id="A0A131YQR2"/>
<dbReference type="PANTHER" id="PTHR13522">
    <property type="entry name" value="U6 SNRNA PHOSPHODIESTERASE 1"/>
    <property type="match status" value="1"/>
</dbReference>
<dbReference type="GO" id="GO:0005634">
    <property type="term" value="C:nucleus"/>
    <property type="evidence" value="ECO:0007669"/>
    <property type="project" value="UniProtKB-SubCell"/>
</dbReference>
<dbReference type="SUPFAM" id="SSF55144">
    <property type="entry name" value="LigT-like"/>
    <property type="match status" value="1"/>
</dbReference>
<proteinExistence type="inferred from homology"/>
<dbReference type="InterPro" id="IPR027521">
    <property type="entry name" value="Usb1"/>
</dbReference>
<name>A0A131YQR2_RHIAP</name>
<accession>A0A131YQR2</accession>
<dbReference type="EC" id="3.1.4.-" evidence="6"/>
<dbReference type="Pfam" id="PF09749">
    <property type="entry name" value="HVSL"/>
    <property type="match status" value="1"/>
</dbReference>
<dbReference type="GO" id="GO:1990838">
    <property type="term" value="F:poly(U)-specific exoribonuclease activity, producing 3' uridine cyclic phosphate ends"/>
    <property type="evidence" value="ECO:0007669"/>
    <property type="project" value="UniProtKB-UniRule"/>
</dbReference>
<organism evidence="8">
    <name type="scientific">Rhipicephalus appendiculatus</name>
    <name type="common">Brown ear tick</name>
    <dbReference type="NCBI Taxonomy" id="34631"/>
    <lineage>
        <taxon>Eukaryota</taxon>
        <taxon>Metazoa</taxon>
        <taxon>Ecdysozoa</taxon>
        <taxon>Arthropoda</taxon>
        <taxon>Chelicerata</taxon>
        <taxon>Arachnida</taxon>
        <taxon>Acari</taxon>
        <taxon>Parasitiformes</taxon>
        <taxon>Ixodida</taxon>
        <taxon>Ixodoidea</taxon>
        <taxon>Ixodidae</taxon>
        <taxon>Rhipicephalinae</taxon>
        <taxon>Rhipicephalus</taxon>
        <taxon>Rhipicephalus</taxon>
    </lineage>
</organism>
<sequence length="275" mass="31388">MSSSHSLSLLSQYASSDECDGSEDESVPANCDAPRADDRQPVRRQLEKPKLELPVEVLGLFHDRKDPFAWEDDRSLHDGRVRTFAHEPGVWASYVFVSVAKESETQSLMSRLCHGFDFLKPQQPSTCHVSLSRTVKLRHHWIQPMVESLKAVTAPYCRFVIRFGSLDVYTNAEKTRTFLSLKVHKGVEHLERLVAEVDGCLKEYDLPLFYEDPSFHMSVAWCDASEESRLLQCLHELQIRLEQFAIGHPSALAVDVSSVWFRSGNKLFELPLLQE</sequence>
<comment type="catalytic activity">
    <reaction evidence="5">
        <text>a 3'-end uridylyl-uridine-RNA = a 3'-end 2',3'-cyclophospho-uridine-RNA + uridine</text>
        <dbReference type="Rhea" id="RHEA:46052"/>
        <dbReference type="Rhea" id="RHEA-COMP:17384"/>
        <dbReference type="Rhea" id="RHEA-COMP:17385"/>
        <dbReference type="ChEBI" id="CHEBI:16704"/>
        <dbReference type="ChEBI" id="CHEBI:85643"/>
        <dbReference type="ChEBI" id="CHEBI:85644"/>
    </reaction>
    <physiologicalReaction direction="left-to-right" evidence="5">
        <dbReference type="Rhea" id="RHEA:46053"/>
    </physiologicalReaction>
</comment>
<keyword evidence="1 6" id="KW-0540">Nuclease</keyword>
<evidence type="ECO:0000256" key="1">
    <source>
        <dbReference type="ARBA" id="ARBA00022722"/>
    </source>
</evidence>
<evidence type="ECO:0000256" key="3">
    <source>
        <dbReference type="ARBA" id="ARBA00023239"/>
    </source>
</evidence>
<dbReference type="Gene3D" id="3.90.1140.10">
    <property type="entry name" value="Cyclic phosphodiesterase"/>
    <property type="match status" value="1"/>
</dbReference>
<dbReference type="InterPro" id="IPR009097">
    <property type="entry name" value="Cyclic_Pdiesterase"/>
</dbReference>
<dbReference type="HAMAP" id="MF_03040">
    <property type="entry name" value="USB1"/>
    <property type="match status" value="1"/>
</dbReference>
<keyword evidence="2 6" id="KW-0378">Hydrolase</keyword>
<evidence type="ECO:0000256" key="2">
    <source>
        <dbReference type="ARBA" id="ARBA00022801"/>
    </source>
</evidence>
<feature type="region of interest" description="Disordered" evidence="7">
    <location>
        <begin position="14"/>
        <end position="47"/>
    </location>
</feature>
<evidence type="ECO:0000256" key="5">
    <source>
        <dbReference type="ARBA" id="ARBA00029300"/>
    </source>
</evidence>
<dbReference type="EMBL" id="GEDV01007280">
    <property type="protein sequence ID" value="JAP81277.1"/>
    <property type="molecule type" value="Transcribed_RNA"/>
</dbReference>
<protein>
    <recommendedName>
        <fullName evidence="6">U6 snRNA phosphodiesterase</fullName>
        <ecNumber evidence="6">3.1.4.-</ecNumber>
    </recommendedName>
</protein>
<keyword evidence="4 6" id="KW-0539">Nucleus</keyword>
<feature type="compositionally biased region" description="Basic and acidic residues" evidence="7">
    <location>
        <begin position="34"/>
        <end position="47"/>
    </location>
</feature>
<evidence type="ECO:0000256" key="7">
    <source>
        <dbReference type="SAM" id="MobiDB-lite"/>
    </source>
</evidence>
<reference evidence="8" key="1">
    <citation type="journal article" date="2016" name="Ticks Tick Borne Dis.">
        <title>De novo assembly and annotation of the salivary gland transcriptome of Rhipicephalus appendiculatus male and female ticks during blood feeding.</title>
        <authorList>
            <person name="de Castro M.H."/>
            <person name="de Klerk D."/>
            <person name="Pienaar R."/>
            <person name="Latif A.A."/>
            <person name="Rees D.J."/>
            <person name="Mans B.J."/>
        </authorList>
    </citation>
    <scope>NUCLEOTIDE SEQUENCE</scope>
    <source>
        <tissue evidence="8">Salivary glands</tissue>
    </source>
</reference>
<feature type="compositionally biased region" description="Acidic residues" evidence="7">
    <location>
        <begin position="17"/>
        <end position="26"/>
    </location>
</feature>